<dbReference type="EMBL" id="CAJVPW010023795">
    <property type="protein sequence ID" value="CAG8702427.1"/>
    <property type="molecule type" value="Genomic_DNA"/>
</dbReference>
<accession>A0ACA9PD36</accession>
<reference evidence="1" key="1">
    <citation type="submission" date="2021-06" db="EMBL/GenBank/DDBJ databases">
        <authorList>
            <person name="Kallberg Y."/>
            <person name="Tangrot J."/>
            <person name="Rosling A."/>
        </authorList>
    </citation>
    <scope>NUCLEOTIDE SEQUENCE</scope>
    <source>
        <strain evidence="1">28 12/20/2015</strain>
    </source>
</reference>
<dbReference type="Proteomes" id="UP000789366">
    <property type="component" value="Unassembled WGS sequence"/>
</dbReference>
<evidence type="ECO:0000313" key="2">
    <source>
        <dbReference type="Proteomes" id="UP000789366"/>
    </source>
</evidence>
<comment type="caution">
    <text evidence="1">The sequence shown here is derived from an EMBL/GenBank/DDBJ whole genome shotgun (WGS) entry which is preliminary data.</text>
</comment>
<evidence type="ECO:0000313" key="1">
    <source>
        <dbReference type="EMBL" id="CAG8702427.1"/>
    </source>
</evidence>
<protein>
    <submittedName>
        <fullName evidence="1">10356_t:CDS:1</fullName>
    </submittedName>
</protein>
<name>A0ACA9PD36_9GLOM</name>
<keyword evidence="2" id="KW-1185">Reference proteome</keyword>
<sequence>NAYREKMSEFDPAFVVLSEKKIRTMIVKSYKYNRENLQNLVNIAENVSLTIDF</sequence>
<feature type="non-terminal residue" evidence="1">
    <location>
        <position position="1"/>
    </location>
</feature>
<gene>
    <name evidence="1" type="ORF">SPELUC_LOCUS11343</name>
</gene>
<organism evidence="1 2">
    <name type="scientific">Cetraspora pellucida</name>
    <dbReference type="NCBI Taxonomy" id="1433469"/>
    <lineage>
        <taxon>Eukaryota</taxon>
        <taxon>Fungi</taxon>
        <taxon>Fungi incertae sedis</taxon>
        <taxon>Mucoromycota</taxon>
        <taxon>Glomeromycotina</taxon>
        <taxon>Glomeromycetes</taxon>
        <taxon>Diversisporales</taxon>
        <taxon>Gigasporaceae</taxon>
        <taxon>Cetraspora</taxon>
    </lineage>
</organism>
<proteinExistence type="predicted"/>